<dbReference type="Proteomes" id="UP000199136">
    <property type="component" value="Unassembled WGS sequence"/>
</dbReference>
<dbReference type="Gene3D" id="3.90.226.10">
    <property type="entry name" value="2-enoyl-CoA Hydratase, Chain A, domain 1"/>
    <property type="match status" value="1"/>
</dbReference>
<name>A0A1I5WKR2_9LACT</name>
<dbReference type="InterPro" id="IPR029045">
    <property type="entry name" value="ClpP/crotonase-like_dom_sf"/>
</dbReference>
<protein>
    <submittedName>
        <fullName evidence="2">Peptidase family S41</fullName>
    </submittedName>
</protein>
<organism evidence="2 3">
    <name type="scientific">Desemzia incerta</name>
    <dbReference type="NCBI Taxonomy" id="82801"/>
    <lineage>
        <taxon>Bacteria</taxon>
        <taxon>Bacillati</taxon>
        <taxon>Bacillota</taxon>
        <taxon>Bacilli</taxon>
        <taxon>Lactobacillales</taxon>
        <taxon>Carnobacteriaceae</taxon>
        <taxon>Desemzia</taxon>
    </lineage>
</organism>
<dbReference type="PANTHER" id="PTHR32060">
    <property type="entry name" value="TAIL-SPECIFIC PROTEASE"/>
    <property type="match status" value="1"/>
</dbReference>
<reference evidence="2 3" key="1">
    <citation type="submission" date="2016-10" db="EMBL/GenBank/DDBJ databases">
        <authorList>
            <person name="de Groot N.N."/>
        </authorList>
    </citation>
    <scope>NUCLEOTIDE SEQUENCE [LARGE SCALE GENOMIC DNA]</scope>
    <source>
        <strain evidence="2 3">DSM 20581</strain>
    </source>
</reference>
<sequence>MHTKEEIFKDIQKIMNEDYAGYIDSQDLNHPELYTVANDMSEEGFLNTIEEYLLDFNDGHLWFESKKKNPTYVGFSVRRYENTLYVIDVSKESKLIVGDEITLIDGVSIKELGEIHQKRLKDTIPERQNWNAILNKSTSVQVMRGDQSFVLNLSSYDKEYTSAEYSFKQMDSNTAYIKLTDFAQEAPIREIIKNNKETLEKSENLIIDVRVNGGGNDSFYFPLLDYIFDQPVHFKDLFAEDQNVFTNHTERNYQLWIPELKDYLTQELDDYTRAMLEEEITIFEKNRGRGLIELSDDDDYLINGHSMPENVYVLSDVYCGSSGDTFVENVKKSPKVTVVGRSTRGIIDYINVVTVDYGEYEFVYSIAKMNQKYATNGIGISPDIYIPWTPEHLKEDKDLAYVLELIKSNSLKRQK</sequence>
<gene>
    <name evidence="2" type="ORF">SAMN04488506_0935</name>
</gene>
<dbReference type="SUPFAM" id="SSF52096">
    <property type="entry name" value="ClpP/crotonase"/>
    <property type="match status" value="1"/>
</dbReference>
<evidence type="ECO:0000313" key="2">
    <source>
        <dbReference type="EMBL" id="SFQ20171.1"/>
    </source>
</evidence>
<dbReference type="GO" id="GO:0008236">
    <property type="term" value="F:serine-type peptidase activity"/>
    <property type="evidence" value="ECO:0007669"/>
    <property type="project" value="InterPro"/>
</dbReference>
<evidence type="ECO:0000313" key="3">
    <source>
        <dbReference type="Proteomes" id="UP000199136"/>
    </source>
</evidence>
<keyword evidence="3" id="KW-1185">Reference proteome</keyword>
<dbReference type="AlphaFoldDB" id="A0A1I5WKR2"/>
<dbReference type="PANTHER" id="PTHR32060:SF30">
    <property type="entry name" value="CARBOXY-TERMINAL PROCESSING PROTEASE CTPA"/>
    <property type="match status" value="1"/>
</dbReference>
<dbReference type="InterPro" id="IPR005151">
    <property type="entry name" value="Tail-specific_protease"/>
</dbReference>
<dbReference type="EMBL" id="FOXW01000003">
    <property type="protein sequence ID" value="SFQ20171.1"/>
    <property type="molecule type" value="Genomic_DNA"/>
</dbReference>
<dbReference type="GO" id="GO:0006508">
    <property type="term" value="P:proteolysis"/>
    <property type="evidence" value="ECO:0007669"/>
    <property type="project" value="InterPro"/>
</dbReference>
<accession>A0A1I5WKR2</accession>
<proteinExistence type="predicted"/>
<dbReference type="Pfam" id="PF03572">
    <property type="entry name" value="Peptidase_S41"/>
    <property type="match status" value="1"/>
</dbReference>
<dbReference type="RefSeq" id="WP_092479990.1">
    <property type="nucleotide sequence ID" value="NZ_FOXW01000003.1"/>
</dbReference>
<feature type="domain" description="Tail specific protease" evidence="1">
    <location>
        <begin position="173"/>
        <end position="385"/>
    </location>
</feature>
<dbReference type="GO" id="GO:0004175">
    <property type="term" value="F:endopeptidase activity"/>
    <property type="evidence" value="ECO:0007669"/>
    <property type="project" value="TreeGrafter"/>
</dbReference>
<evidence type="ECO:0000259" key="1">
    <source>
        <dbReference type="Pfam" id="PF03572"/>
    </source>
</evidence>
<dbReference type="GO" id="GO:0007165">
    <property type="term" value="P:signal transduction"/>
    <property type="evidence" value="ECO:0007669"/>
    <property type="project" value="TreeGrafter"/>
</dbReference>
<dbReference type="OrthoDB" id="2327485at2"/>
<dbReference type="GO" id="GO:0030288">
    <property type="term" value="C:outer membrane-bounded periplasmic space"/>
    <property type="evidence" value="ECO:0007669"/>
    <property type="project" value="TreeGrafter"/>
</dbReference>
<dbReference type="STRING" id="82801.SAMN04488506_0935"/>